<dbReference type="InterPro" id="IPR001387">
    <property type="entry name" value="Cro/C1-type_HTH"/>
</dbReference>
<dbReference type="SMART" id="SM00530">
    <property type="entry name" value="HTH_XRE"/>
    <property type="match status" value="1"/>
</dbReference>
<evidence type="ECO:0000313" key="3">
    <source>
        <dbReference type="Proteomes" id="UP001321486"/>
    </source>
</evidence>
<reference evidence="3" key="1">
    <citation type="journal article" date="2019" name="Int. J. Syst. Evol. Microbiol.">
        <title>The Global Catalogue of Microorganisms (GCM) 10K type strain sequencing project: providing services to taxonomists for standard genome sequencing and annotation.</title>
        <authorList>
            <consortium name="The Broad Institute Genomics Platform"/>
            <consortium name="The Broad Institute Genome Sequencing Center for Infectious Disease"/>
            <person name="Wu L."/>
            <person name="Ma J."/>
        </authorList>
    </citation>
    <scope>NUCLEOTIDE SEQUENCE [LARGE SCALE GENOMIC DNA]</scope>
    <source>
        <strain evidence="3">NBRC 108728</strain>
    </source>
</reference>
<accession>A0ABM8GM00</accession>
<name>A0ABM8GM00_9MICO</name>
<dbReference type="RefSeq" id="WP_286346202.1">
    <property type="nucleotide sequence ID" value="NZ_AP027732.1"/>
</dbReference>
<dbReference type="Pfam" id="PF01381">
    <property type="entry name" value="HTH_3"/>
    <property type="match status" value="1"/>
</dbReference>
<evidence type="ECO:0000259" key="1">
    <source>
        <dbReference type="SMART" id="SM00530"/>
    </source>
</evidence>
<proteinExistence type="predicted"/>
<dbReference type="SUPFAM" id="SSF47413">
    <property type="entry name" value="lambda repressor-like DNA-binding domains"/>
    <property type="match status" value="1"/>
</dbReference>
<feature type="domain" description="HTH cro/C1-type" evidence="1">
    <location>
        <begin position="5"/>
        <end position="60"/>
    </location>
</feature>
<dbReference type="EMBL" id="AP027732">
    <property type="protein sequence ID" value="BDZ49398.1"/>
    <property type="molecule type" value="Genomic_DNA"/>
</dbReference>
<dbReference type="CDD" id="cd00093">
    <property type="entry name" value="HTH_XRE"/>
    <property type="match status" value="1"/>
</dbReference>
<protein>
    <recommendedName>
        <fullName evidence="1">HTH cro/C1-type domain-containing protein</fullName>
    </recommendedName>
</protein>
<dbReference type="Proteomes" id="UP001321486">
    <property type="component" value="Chromosome"/>
</dbReference>
<dbReference type="Gene3D" id="1.10.260.40">
    <property type="entry name" value="lambda repressor-like DNA-binding domains"/>
    <property type="match status" value="1"/>
</dbReference>
<evidence type="ECO:0000313" key="2">
    <source>
        <dbReference type="EMBL" id="BDZ49398.1"/>
    </source>
</evidence>
<gene>
    <name evidence="2" type="ORF">GCM10025867_16390</name>
</gene>
<keyword evidence="3" id="KW-1185">Reference proteome</keyword>
<organism evidence="2 3">
    <name type="scientific">Frondihabitans sucicola</name>
    <dbReference type="NCBI Taxonomy" id="1268041"/>
    <lineage>
        <taxon>Bacteria</taxon>
        <taxon>Bacillati</taxon>
        <taxon>Actinomycetota</taxon>
        <taxon>Actinomycetes</taxon>
        <taxon>Micrococcales</taxon>
        <taxon>Microbacteriaceae</taxon>
        <taxon>Frondihabitans</taxon>
    </lineage>
</organism>
<dbReference type="InterPro" id="IPR010982">
    <property type="entry name" value="Lambda_DNA-bd_dom_sf"/>
</dbReference>
<sequence>MIIDRIRAEAETLGIAVTDLAARAGLSRASAYRLMSGEISPRLDDLRELAIAAGYDLDVRLVPLSDPAAAAAARILLGDRDLHAVTDSSGADASIGTPLDVRAWIERLQRLTDGTPESIIVAAGHAASLQNRAGIQGLWAPSGFTIDRLVSAGRASRADWALSGSAAFDAMGREAPGPTILYTTDQRTITQLLSDTFTVVDPRGAPLLVVEADRLTFSGAEAVEQVNLVTPTQAIVDAIGLGGRLAEVALDAIREAR</sequence>